<keyword evidence="2" id="KW-0456">Lyase</keyword>
<dbReference type="EMBL" id="LK932531">
    <property type="protein sequence ID" value="CDS89902.1"/>
    <property type="molecule type" value="Genomic_DNA"/>
</dbReference>
<sequence length="361" mass="41073">MAYVAVKGGEEAILQAKNILEFYRVKGDSLPIDVKQIEEQMSYAVDKVMSEGSLYNKELSALAIKQAQGDILEASFYVRALRSTMPRITYSEPINTEEMRIKRRISATFKDIPGGQYLGATRDYENRILNVELLEEDEKKNRHFRDSFINELETVDEIPEFTKISNIFRKENLLQEEVCENKLEEVIDDITRNSLRFPVSRSAKLQALTRGESGVVSGFAYAIVRGFGDEHPYISELRTGNVFIKVKHPIYEDEEIVIGDMLVTECEIVSKASQNKTENSKTNSEDKNKMSLGYGLCMGNNENKAISMAILDKSLEPNSEKLAQDEEFVLLHIDGIDSLGFISHFKLPHYVDFKADVERIK</sequence>
<dbReference type="GO" id="GO:0019634">
    <property type="term" value="P:organic phosphonate metabolic process"/>
    <property type="evidence" value="ECO:0007669"/>
    <property type="project" value="InterPro"/>
</dbReference>
<reference evidence="3" key="1">
    <citation type="submission" date="2014-07" db="EMBL/GenBank/DDBJ databases">
        <authorList>
            <person name="Monot Marc"/>
        </authorList>
    </citation>
    <scope>NUCLEOTIDE SEQUENCE</scope>
    <source>
        <strain evidence="3">7032989</strain>
        <strain evidence="2">7032994</strain>
    </source>
</reference>
<organism evidence="3">
    <name type="scientific">Clostridioides difficile</name>
    <name type="common">Peptoclostridium difficile</name>
    <dbReference type="NCBI Taxonomy" id="1496"/>
    <lineage>
        <taxon>Bacteria</taxon>
        <taxon>Bacillati</taxon>
        <taxon>Bacillota</taxon>
        <taxon>Clostridia</taxon>
        <taxon>Peptostreptococcales</taxon>
        <taxon>Peptostreptococcaceae</taxon>
        <taxon>Clostridioides</taxon>
    </lineage>
</organism>
<dbReference type="GO" id="GO:0016829">
    <property type="term" value="F:lyase activity"/>
    <property type="evidence" value="ECO:0007669"/>
    <property type="project" value="UniProtKB-KW"/>
</dbReference>
<dbReference type="AlphaFoldDB" id="A0A069AT23"/>
<dbReference type="RefSeq" id="WP_021367375.1">
    <property type="nucleotide sequence ID" value="NZ_BBYB01000109.1"/>
</dbReference>
<evidence type="ECO:0000313" key="2">
    <source>
        <dbReference type="EMBL" id="CDS90117.1"/>
    </source>
</evidence>
<protein>
    <submittedName>
        <fullName evidence="2">Carbon-phosphorus lyase complex subunit</fullName>
    </submittedName>
    <submittedName>
        <fullName evidence="3">Putative phosphonate metabolism protein</fullName>
    </submittedName>
</protein>
<dbReference type="PIRSF" id="PIRSF007313">
    <property type="entry name" value="PhnI"/>
    <property type="match status" value="1"/>
</dbReference>
<dbReference type="Pfam" id="PF05861">
    <property type="entry name" value="PhnI"/>
    <property type="match status" value="1"/>
</dbReference>
<dbReference type="InterPro" id="IPR008773">
    <property type="entry name" value="PhnI"/>
</dbReference>
<evidence type="ECO:0000313" key="3">
    <source>
        <dbReference type="EMBL" id="CDT62452.1"/>
    </source>
</evidence>
<gene>
    <name evidence="3" type="primary">phnI</name>
    <name evidence="3" type="ORF">BN1095_610017</name>
    <name evidence="1" type="ORF">BN1096_760122</name>
    <name evidence="2" type="ORF">BN1097_760123</name>
</gene>
<evidence type="ECO:0000313" key="1">
    <source>
        <dbReference type="EMBL" id="CDS89902.1"/>
    </source>
</evidence>
<proteinExistence type="predicted"/>
<dbReference type="EMBL" id="LK933305">
    <property type="protein sequence ID" value="CDT62452.1"/>
    <property type="molecule type" value="Genomic_DNA"/>
</dbReference>
<accession>A0A069AT23</accession>
<name>A0A069AT23_CLODI</name>
<dbReference type="EMBL" id="LK932416">
    <property type="protein sequence ID" value="CDS90117.1"/>
    <property type="molecule type" value="Genomic_DNA"/>
</dbReference>